<dbReference type="RefSeq" id="WP_307241492.1">
    <property type="nucleotide sequence ID" value="NZ_JAUSUZ010000001.1"/>
</dbReference>
<name>A0AAE3W172_9ACTN</name>
<comment type="caution">
    <text evidence="2">The sequence shown here is derived from an EMBL/GenBank/DDBJ whole genome shotgun (WGS) entry which is preliminary data.</text>
</comment>
<reference evidence="2 3" key="1">
    <citation type="submission" date="2023-07" db="EMBL/GenBank/DDBJ databases">
        <title>Sequencing the genomes of 1000 actinobacteria strains.</title>
        <authorList>
            <person name="Klenk H.-P."/>
        </authorList>
    </citation>
    <scope>NUCLEOTIDE SEQUENCE [LARGE SCALE GENOMIC DNA]</scope>
    <source>
        <strain evidence="2 3">DSM 44709</strain>
    </source>
</reference>
<keyword evidence="3" id="KW-1185">Reference proteome</keyword>
<dbReference type="Proteomes" id="UP001240236">
    <property type="component" value="Unassembled WGS sequence"/>
</dbReference>
<evidence type="ECO:0000256" key="1">
    <source>
        <dbReference type="SAM" id="MobiDB-lite"/>
    </source>
</evidence>
<protein>
    <submittedName>
        <fullName evidence="2">Uncharacterized protein</fullName>
    </submittedName>
</protein>
<gene>
    <name evidence="2" type="ORF">J2S42_004120</name>
</gene>
<sequence length="219" mass="24403">MVLATVTPPLPAQDRMSGYHHLGATTIGEFHGASARLTVVDPEVRAGTHDFVAARLLAKRETADGGVEWLEAGWAETGWGGDGRQRLYTYDSVSTAWRFHDAIRLEPGDEVWIDLRTGPEGMWQAWAWWNGDWHLLAEKHVPIGATGRMEQYVEIYHDDSEGPMHVPHAEIDYARVRLGPDGPDVPWTPETAPSTTGEGDDGYCVEWQSRFTFWSAGTC</sequence>
<evidence type="ECO:0000313" key="2">
    <source>
        <dbReference type="EMBL" id="MDQ0367451.1"/>
    </source>
</evidence>
<organism evidence="2 3">
    <name type="scientific">Catenuloplanes indicus</name>
    <dbReference type="NCBI Taxonomy" id="137267"/>
    <lineage>
        <taxon>Bacteria</taxon>
        <taxon>Bacillati</taxon>
        <taxon>Actinomycetota</taxon>
        <taxon>Actinomycetes</taxon>
        <taxon>Micromonosporales</taxon>
        <taxon>Micromonosporaceae</taxon>
        <taxon>Catenuloplanes</taxon>
    </lineage>
</organism>
<evidence type="ECO:0000313" key="3">
    <source>
        <dbReference type="Proteomes" id="UP001240236"/>
    </source>
</evidence>
<dbReference type="EMBL" id="JAUSUZ010000001">
    <property type="protein sequence ID" value="MDQ0367451.1"/>
    <property type="molecule type" value="Genomic_DNA"/>
</dbReference>
<dbReference type="AlphaFoldDB" id="A0AAE3W172"/>
<accession>A0AAE3W172</accession>
<proteinExistence type="predicted"/>
<feature type="region of interest" description="Disordered" evidence="1">
    <location>
        <begin position="182"/>
        <end position="201"/>
    </location>
</feature>